<dbReference type="EMBL" id="FR874854">
    <property type="protein sequence ID" value="CCC16676.1"/>
    <property type="molecule type" value="Genomic_DNA"/>
</dbReference>
<evidence type="ECO:0000256" key="2">
    <source>
        <dbReference type="SAM" id="MobiDB-lite"/>
    </source>
</evidence>
<keyword evidence="4" id="KW-0456">Lyase</keyword>
<dbReference type="PROSITE" id="PS50968">
    <property type="entry name" value="BIOTINYL_LIPOYL"/>
    <property type="match status" value="1"/>
</dbReference>
<organism evidence="4">
    <name type="scientific">Lactiplantibacillus pentosus IG1</name>
    <dbReference type="NCBI Taxonomy" id="1042160"/>
    <lineage>
        <taxon>Bacteria</taxon>
        <taxon>Bacillati</taxon>
        <taxon>Bacillota</taxon>
        <taxon>Bacilli</taxon>
        <taxon>Lactobacillales</taxon>
        <taxon>Lactobacillaceae</taxon>
        <taxon>Lactiplantibacillus</taxon>
    </lineage>
</organism>
<name>G0M3H5_LACPE</name>
<dbReference type="GO" id="GO:0016829">
    <property type="term" value="F:lyase activity"/>
    <property type="evidence" value="ECO:0007669"/>
    <property type="project" value="UniProtKB-KW"/>
</dbReference>
<feature type="compositionally biased region" description="Polar residues" evidence="2">
    <location>
        <begin position="25"/>
        <end position="35"/>
    </location>
</feature>
<dbReference type="SUPFAM" id="SSF51230">
    <property type="entry name" value="Single hybrid motif"/>
    <property type="match status" value="1"/>
</dbReference>
<evidence type="ECO:0000259" key="3">
    <source>
        <dbReference type="PROSITE" id="PS50968"/>
    </source>
</evidence>
<keyword evidence="1" id="KW-0092">Biotin</keyword>
<dbReference type="InterPro" id="IPR001882">
    <property type="entry name" value="Biotin_BS"/>
</dbReference>
<sequence length="135" mass="14091">MLRKFKITINGETYLVEMEELGDQASQTAVSQSTGAPTTMATPTTPPAEPAAVAQSAQVPTAAVPATAMTAPMPGVIIKLLVTPGETVQENQPLLVLEAMKMENEIVANKAGTVDQLFVSKNDSVNAGDPLIQIS</sequence>
<feature type="domain" description="Lipoyl-binding" evidence="3">
    <location>
        <begin position="59"/>
        <end position="135"/>
    </location>
</feature>
<proteinExistence type="predicted"/>
<dbReference type="PROSITE" id="PS00188">
    <property type="entry name" value="BIOTIN"/>
    <property type="match status" value="1"/>
</dbReference>
<accession>G0M3H5</accession>
<dbReference type="InterPro" id="IPR000089">
    <property type="entry name" value="Biotin_lipoyl"/>
</dbReference>
<dbReference type="InterPro" id="IPR011053">
    <property type="entry name" value="Single_hybrid_motif"/>
</dbReference>
<dbReference type="PANTHER" id="PTHR45266:SF3">
    <property type="entry name" value="OXALOACETATE DECARBOXYLASE ALPHA CHAIN"/>
    <property type="match status" value="1"/>
</dbReference>
<dbReference type="PANTHER" id="PTHR45266">
    <property type="entry name" value="OXALOACETATE DECARBOXYLASE ALPHA CHAIN"/>
    <property type="match status" value="1"/>
</dbReference>
<gene>
    <name evidence="4" type="ORF">LPENT_01372</name>
</gene>
<evidence type="ECO:0000256" key="1">
    <source>
        <dbReference type="ARBA" id="ARBA00023267"/>
    </source>
</evidence>
<dbReference type="Pfam" id="PF00364">
    <property type="entry name" value="Biotin_lipoyl"/>
    <property type="match status" value="1"/>
</dbReference>
<dbReference type="Gene3D" id="2.40.50.100">
    <property type="match status" value="1"/>
</dbReference>
<dbReference type="EC" id="4.1.1.3" evidence="4"/>
<dbReference type="InterPro" id="IPR050709">
    <property type="entry name" value="Biotin_Carboxyl_Carrier/Decarb"/>
</dbReference>
<dbReference type="FunFam" id="2.40.50.100:FF:000003">
    <property type="entry name" value="Acetyl-CoA carboxylase biotin carboxyl carrier protein"/>
    <property type="match status" value="1"/>
</dbReference>
<protein>
    <submittedName>
        <fullName evidence="4">Oxaloacetate decarboxylase, gamma subunit</fullName>
        <ecNumber evidence="4">4.1.1.3</ecNumber>
    </submittedName>
</protein>
<dbReference type="AlphaFoldDB" id="G0M3H5"/>
<reference evidence="4" key="1">
    <citation type="journal article" date="2011" name="J. Bacteriol.">
        <title>Genome Sequence of Lactobacillus pentosus IG1, a Strain Isolated from Spanish-Style Green Olive Fermentations.</title>
        <authorList>
            <person name="Maldonado-Barragan A."/>
            <person name="Caballero-Guerrero B."/>
            <person name="Lucena-Padros H."/>
            <person name="Ruiz-Barba J.L."/>
        </authorList>
    </citation>
    <scope>NUCLEOTIDE SEQUENCE</scope>
    <source>
        <strain evidence="4">IG1</strain>
    </source>
</reference>
<dbReference type="NCBIfam" id="NF005117">
    <property type="entry name" value="PRK06549.1"/>
    <property type="match status" value="1"/>
</dbReference>
<dbReference type="CDD" id="cd06850">
    <property type="entry name" value="biotinyl_domain"/>
    <property type="match status" value="1"/>
</dbReference>
<feature type="region of interest" description="Disordered" evidence="2">
    <location>
        <begin position="25"/>
        <end position="50"/>
    </location>
</feature>
<evidence type="ECO:0000313" key="4">
    <source>
        <dbReference type="EMBL" id="CCC16676.1"/>
    </source>
</evidence>